<organism evidence="1">
    <name type="scientific">uncultured Caudovirales phage</name>
    <dbReference type="NCBI Taxonomy" id="2100421"/>
    <lineage>
        <taxon>Viruses</taxon>
        <taxon>Duplodnaviria</taxon>
        <taxon>Heunggongvirae</taxon>
        <taxon>Uroviricota</taxon>
        <taxon>Caudoviricetes</taxon>
        <taxon>Peduoviridae</taxon>
        <taxon>Maltschvirus</taxon>
        <taxon>Maltschvirus maltsch</taxon>
    </lineage>
</organism>
<reference evidence="1" key="1">
    <citation type="submission" date="2020-04" db="EMBL/GenBank/DDBJ databases">
        <authorList>
            <person name="Chiriac C."/>
            <person name="Salcher M."/>
            <person name="Ghai R."/>
            <person name="Kavagutti S V."/>
        </authorList>
    </citation>
    <scope>NUCLEOTIDE SEQUENCE</scope>
</reference>
<gene>
    <name evidence="1" type="ORF">UFOVP724_14</name>
</gene>
<name>A0A6J5NS10_9CAUD</name>
<dbReference type="EMBL" id="LR796696">
    <property type="protein sequence ID" value="CAB4159878.1"/>
    <property type="molecule type" value="Genomic_DNA"/>
</dbReference>
<proteinExistence type="predicted"/>
<accession>A0A6J5NS10</accession>
<sequence length="714" mass="81368">MNLLYTMELIKAFEQDYITKQRMNIDENFVKSNFISTLLDAEASIQVNLLNFDGSISNILKEVREEQYPTDKKQETKSFSVSFSSTCDTGTKEETALFDPSFDISKSEIKLTNAMKAKTNENLNKQLGNLAKGSPALKDLRKFDFENCFGCKLNFKDIGFELPSLEWGLQFSQLLKKIKEAIKKLKADLDPGKAYANICLLIDAISKAGICPSTLPQIASILPSLYIKYSSDMLEIKIDWLTFFGPVIKFAVSSIVSLIENIPKFTKPVIDCLVKTMQSIRKLWNWYATFVNDLSQVAYNFSESIYTIGKTLADLKKDLTEEEKQEDQDPKTKEEVDNLINLLNNESNQSWFELLFNQPGETFKTRYDITNKIYFESIRKKLESGFVINTPLSEAIEGYTSNDYVVSLITNSDTNLRVSIFSNINPSAVQYIDFIYKPNPKPVKQDQIVPLSKIEKPNQNLKAPNKLANAMNKPNELVKKGIADNIIDMYNNQFVPRSDMLLKKYGLEYRADFVPNQNLYDFFVGNVNKATNSVTAGLDNIITLLNDTQTYIQTYVGNVINALKAINTAVNRKLDTVIQINGKILQLVHSIRLVLLIYKLISKGIKDCKSLKENTVKANDIIKEIEPDLNFQNMSDVEKNKEYLDKIKNNINLDKFKNVDMKDYLLISSKDNVSGTLINQKDCDTVASKIRLDSDEVQDQLFEVLQNEYLSRRI</sequence>
<protein>
    <submittedName>
        <fullName evidence="1">Uncharacterized protein</fullName>
    </submittedName>
</protein>
<evidence type="ECO:0000313" key="1">
    <source>
        <dbReference type="EMBL" id="CAB4159878.1"/>
    </source>
</evidence>